<feature type="chain" id="PRO_5010161460" evidence="2">
    <location>
        <begin position="20"/>
        <end position="848"/>
    </location>
</feature>
<feature type="domain" description="Fibronectin type-III" evidence="3">
    <location>
        <begin position="210"/>
        <end position="299"/>
    </location>
</feature>
<dbReference type="InterPro" id="IPR036116">
    <property type="entry name" value="FN3_sf"/>
</dbReference>
<feature type="signal peptide" evidence="2">
    <location>
        <begin position="1"/>
        <end position="19"/>
    </location>
</feature>
<dbReference type="Pfam" id="PF00041">
    <property type="entry name" value="fn3"/>
    <property type="match status" value="1"/>
</dbReference>
<evidence type="ECO:0000256" key="2">
    <source>
        <dbReference type="SAM" id="SignalP"/>
    </source>
</evidence>
<dbReference type="eggNOG" id="COG1361">
    <property type="taxonomic scope" value="Bacteria"/>
</dbReference>
<sequence length="848" mass="89161">MKKITFLLFLFFIGLQINAQSIVVGADTGTTTSTGNDPIDGYYEAFRYQVVYTASELSASMTPYDEITALGFSIAADYAGGDLLGYTIKMGHTAATDAATHSNLATTVVKSPFNYNPTVTAVGAFDMIVFDTPFVWNGVDNVIIEICSDGPNAYTAPYGEVRVTASVANGSRFYRVDGGTACGVNTSTTNANRPVIQFDYVDGTPPSCLAPSAGTASSVTTMSASLGWTPGAGESLWNIEWGVSGFTQGTGTVVNGVTNPHPLNGLSDATTYQFYVQADCGGSGLSTWSGPYSFTTPCNAADVPYTQDFESATTPAAPLCNLIVNEGTGNNWATTTVTDSYGFNGKILRYTYNGSNPANSWFFTQGVNLTAGTSYRVSYVYGGTGFYAEKMKVAYGTSASAAAMTIPLADYPNIMEDTATNAFVDFTPAASGVYYFGFNAYSDADMFYLNLDNIVVDLSPSCFAPTALNATVLSSDSVSLSWTAGAGESLWNIEYGPSGFTQGTGTVESGVSNPYVLNGLAAATEYEYYVQADCGAGDTSVWVGPFLFDTTQTPGCTTVISPADGAIDVPAGTIVFSWDAPTTGDPAVSYNMYYGTTPGDVTNLVGNFLTTSANIDVTDFNTTFYWTIQAVNAGGEATGCAIWSFTTGAAPGYCLSAVNGQWPGTTYTPATCDGVTVNNVTTNGWAGEYSLVNVTAGETYKFESSNATDFITISSDGGVTPDAYGTTPVLWTSTVTGPIRFYTHLDDQCTSEDVSRTRSVTCGGALSAASFDADSFEAYPNPVKNVLNLAYTTEIASVAVYNLVGQEVMSKNLNAAQSQLDMSNLSAGTYVVKVNVDGLVKTIKVVKE</sequence>
<dbReference type="SMART" id="SM00060">
    <property type="entry name" value="FN3"/>
    <property type="match status" value="3"/>
</dbReference>
<dbReference type="SUPFAM" id="SSF49265">
    <property type="entry name" value="Fibronectin type III"/>
    <property type="match status" value="2"/>
</dbReference>
<dbReference type="eggNOG" id="COG3391">
    <property type="taxonomic scope" value="Bacteria"/>
</dbReference>
<dbReference type="Pfam" id="PF18962">
    <property type="entry name" value="Por_Secre_tail"/>
    <property type="match status" value="1"/>
</dbReference>
<dbReference type="InterPro" id="IPR026444">
    <property type="entry name" value="Secre_tail"/>
</dbReference>
<dbReference type="RefSeq" id="WP_023576413.1">
    <property type="nucleotide sequence ID" value="NZ_FMTY01000002.1"/>
</dbReference>
<accession>A0A1G4VEA1</accession>
<dbReference type="Gene3D" id="2.60.120.200">
    <property type="match status" value="1"/>
</dbReference>
<dbReference type="PROSITE" id="PS50853">
    <property type="entry name" value="FN3"/>
    <property type="match status" value="2"/>
</dbReference>
<proteinExistence type="predicted"/>
<name>A0A1G4VEA1_9FLAO</name>
<dbReference type="InterPro" id="IPR013783">
    <property type="entry name" value="Ig-like_fold"/>
</dbReference>
<feature type="domain" description="Fibronectin type-III" evidence="3">
    <location>
        <begin position="464"/>
        <end position="553"/>
    </location>
</feature>
<gene>
    <name evidence="4" type="ORF">SAMN02927925_00821</name>
</gene>
<dbReference type="CDD" id="cd00063">
    <property type="entry name" value="FN3"/>
    <property type="match status" value="1"/>
</dbReference>
<evidence type="ECO:0000313" key="4">
    <source>
        <dbReference type="EMBL" id="SCX05446.1"/>
    </source>
</evidence>
<dbReference type="Gene3D" id="2.60.40.10">
    <property type="entry name" value="Immunoglobulins"/>
    <property type="match status" value="3"/>
</dbReference>
<dbReference type="InterPro" id="IPR003961">
    <property type="entry name" value="FN3_dom"/>
</dbReference>
<evidence type="ECO:0000256" key="1">
    <source>
        <dbReference type="ARBA" id="ARBA00022729"/>
    </source>
</evidence>
<dbReference type="EMBL" id="FMTY01000002">
    <property type="protein sequence ID" value="SCX05446.1"/>
    <property type="molecule type" value="Genomic_DNA"/>
</dbReference>
<reference evidence="4 5" key="1">
    <citation type="submission" date="2016-10" db="EMBL/GenBank/DDBJ databases">
        <authorList>
            <person name="de Groot N.N."/>
        </authorList>
    </citation>
    <scope>NUCLEOTIDE SEQUENCE [LARGE SCALE GENOMIC DNA]</scope>
    <source>
        <strain evidence="4 5">CGMCC 1.3801</strain>
    </source>
</reference>
<dbReference type="AlphaFoldDB" id="A0A1G4VEA1"/>
<organism evidence="4 5">
    <name type="scientific">Flavobacterium saliperosum</name>
    <dbReference type="NCBI Taxonomy" id="329186"/>
    <lineage>
        <taxon>Bacteria</taxon>
        <taxon>Pseudomonadati</taxon>
        <taxon>Bacteroidota</taxon>
        <taxon>Flavobacteriia</taxon>
        <taxon>Flavobacteriales</taxon>
        <taxon>Flavobacteriaceae</taxon>
        <taxon>Flavobacterium</taxon>
    </lineage>
</organism>
<protein>
    <submittedName>
        <fullName evidence="4">Por secretion system C-terminal sorting domain-containing protein</fullName>
    </submittedName>
</protein>
<dbReference type="STRING" id="329186.SAMN02927925_00821"/>
<dbReference type="NCBIfam" id="TIGR04183">
    <property type="entry name" value="Por_Secre_tail"/>
    <property type="match status" value="1"/>
</dbReference>
<evidence type="ECO:0000313" key="5">
    <source>
        <dbReference type="Proteomes" id="UP000182124"/>
    </source>
</evidence>
<evidence type="ECO:0000259" key="3">
    <source>
        <dbReference type="PROSITE" id="PS50853"/>
    </source>
</evidence>
<dbReference type="Proteomes" id="UP000182124">
    <property type="component" value="Unassembled WGS sequence"/>
</dbReference>
<keyword evidence="1 2" id="KW-0732">Signal</keyword>
<dbReference type="eggNOG" id="COG3291">
    <property type="taxonomic scope" value="Bacteria"/>
</dbReference>